<evidence type="ECO:0000256" key="2">
    <source>
        <dbReference type="ARBA" id="ARBA00022448"/>
    </source>
</evidence>
<evidence type="ECO:0000313" key="11">
    <source>
        <dbReference type="Proteomes" id="UP000234525"/>
    </source>
</evidence>
<dbReference type="PANTHER" id="PTHR23513">
    <property type="entry name" value="INTEGRAL MEMBRANE EFFLUX PROTEIN-RELATED"/>
    <property type="match status" value="1"/>
</dbReference>
<dbReference type="AlphaFoldDB" id="A0A2H1JQ58"/>
<keyword evidence="6 7" id="KW-0472">Membrane</keyword>
<keyword evidence="3" id="KW-1003">Cell membrane</keyword>
<dbReference type="PANTHER" id="PTHR23513:SF6">
    <property type="entry name" value="MAJOR FACILITATOR SUPERFAMILY ASSOCIATED DOMAIN-CONTAINING PROTEIN"/>
    <property type="match status" value="1"/>
</dbReference>
<dbReference type="Pfam" id="PF05977">
    <property type="entry name" value="MFS_3"/>
    <property type="match status" value="1"/>
</dbReference>
<dbReference type="EMBL" id="FXZG01000014">
    <property type="protein sequence ID" value="SMX90630.1"/>
    <property type="molecule type" value="Genomic_DNA"/>
</dbReference>
<organism evidence="8 11">
    <name type="scientific">Brevibacterium aurantiacum</name>
    <dbReference type="NCBI Taxonomy" id="273384"/>
    <lineage>
        <taxon>Bacteria</taxon>
        <taxon>Bacillati</taxon>
        <taxon>Actinomycetota</taxon>
        <taxon>Actinomycetes</taxon>
        <taxon>Micrococcales</taxon>
        <taxon>Brevibacteriaceae</taxon>
        <taxon>Brevibacterium</taxon>
    </lineage>
</organism>
<feature type="transmembrane region" description="Helical" evidence="7">
    <location>
        <begin position="363"/>
        <end position="381"/>
    </location>
</feature>
<dbReference type="InterPro" id="IPR036259">
    <property type="entry name" value="MFS_trans_sf"/>
</dbReference>
<dbReference type="EMBL" id="FXZB01000018">
    <property type="protein sequence ID" value="SMX89474.1"/>
    <property type="molecule type" value="Genomic_DNA"/>
</dbReference>
<feature type="transmembrane region" description="Helical" evidence="7">
    <location>
        <begin position="160"/>
        <end position="184"/>
    </location>
</feature>
<dbReference type="SUPFAM" id="SSF103473">
    <property type="entry name" value="MFS general substrate transporter"/>
    <property type="match status" value="1"/>
</dbReference>
<feature type="transmembrane region" description="Helical" evidence="7">
    <location>
        <begin position="225"/>
        <end position="244"/>
    </location>
</feature>
<keyword evidence="4 7" id="KW-0812">Transmembrane</keyword>
<proteinExistence type="predicted"/>
<name>A0A2H1JQ58_BREAU</name>
<feature type="transmembrane region" description="Helical" evidence="7">
    <location>
        <begin position="53"/>
        <end position="70"/>
    </location>
</feature>
<feature type="transmembrane region" description="Helical" evidence="7">
    <location>
        <begin position="82"/>
        <end position="111"/>
    </location>
</feature>
<dbReference type="PRINTS" id="PR01988">
    <property type="entry name" value="EXPORTERBACE"/>
</dbReference>
<evidence type="ECO:0000313" key="9">
    <source>
        <dbReference type="EMBL" id="SMX90630.1"/>
    </source>
</evidence>
<dbReference type="Proteomes" id="UP000234525">
    <property type="component" value="Unassembled WGS sequence"/>
</dbReference>
<gene>
    <name evidence="8" type="ORF">BAUR9175_02675</name>
    <name evidence="9" type="ORF">BAUR920_02456</name>
</gene>
<dbReference type="InterPro" id="IPR022324">
    <property type="entry name" value="Bacilysin_exporter_BacE_put"/>
</dbReference>
<evidence type="ECO:0000256" key="1">
    <source>
        <dbReference type="ARBA" id="ARBA00004651"/>
    </source>
</evidence>
<evidence type="ECO:0000313" key="10">
    <source>
        <dbReference type="Proteomes" id="UP000234289"/>
    </source>
</evidence>
<dbReference type="Gene3D" id="1.20.1250.20">
    <property type="entry name" value="MFS general substrate transporter like domains"/>
    <property type="match status" value="1"/>
</dbReference>
<reference evidence="10 11" key="2">
    <citation type="submission" date="2017-03" db="EMBL/GenBank/DDBJ databases">
        <authorList>
            <person name="Monnet C."/>
        </authorList>
    </citation>
    <scope>NUCLEOTIDE SEQUENCE [LARGE SCALE GENOMIC DNA]</scope>
    <source>
        <strain evidence="11">ATCC 9175</strain>
        <strain evidence="10">CNRZ 920</strain>
    </source>
</reference>
<keyword evidence="11" id="KW-1185">Reference proteome</keyword>
<dbReference type="RefSeq" id="WP_069599763.1">
    <property type="nucleotide sequence ID" value="NZ_BJME01000018.1"/>
</dbReference>
<accession>A0A2H1JQ58</accession>
<comment type="subcellular location">
    <subcellularLocation>
        <location evidence="1">Cell membrane</location>
        <topology evidence="1">Multi-pass membrane protein</topology>
    </subcellularLocation>
</comment>
<evidence type="ECO:0000256" key="5">
    <source>
        <dbReference type="ARBA" id="ARBA00022989"/>
    </source>
</evidence>
<feature type="transmembrane region" description="Helical" evidence="7">
    <location>
        <begin position="387"/>
        <end position="405"/>
    </location>
</feature>
<evidence type="ECO:0000256" key="3">
    <source>
        <dbReference type="ARBA" id="ARBA00022475"/>
    </source>
</evidence>
<dbReference type="CDD" id="cd06173">
    <property type="entry name" value="MFS_MefA_like"/>
    <property type="match status" value="1"/>
</dbReference>
<feature type="transmembrane region" description="Helical" evidence="7">
    <location>
        <begin position="12"/>
        <end position="33"/>
    </location>
</feature>
<reference evidence="8" key="1">
    <citation type="submission" date="2017-03" db="EMBL/GenBank/DDBJ databases">
        <authorList>
            <person name="Afonso C.L."/>
            <person name="Miller P.J."/>
            <person name="Scott M.A."/>
            <person name="Spackman E."/>
            <person name="Goraichik I."/>
            <person name="Dimitrov K.M."/>
            <person name="Suarez D.L."/>
            <person name="Swayne D.E."/>
        </authorList>
    </citation>
    <scope>NUCLEOTIDE SEQUENCE [LARGE SCALE GENOMIC DNA]</scope>
    <source>
        <strain evidence="8">ATCC 9175</strain>
        <strain evidence="9">CNRZ 920</strain>
    </source>
</reference>
<feature type="transmembrane region" description="Helical" evidence="7">
    <location>
        <begin position="288"/>
        <end position="311"/>
    </location>
</feature>
<evidence type="ECO:0000256" key="7">
    <source>
        <dbReference type="SAM" id="Phobius"/>
    </source>
</evidence>
<protein>
    <submittedName>
        <fullName evidence="8">Predicted arabinose efflux permease, MFS family</fullName>
    </submittedName>
</protein>
<evidence type="ECO:0000256" key="4">
    <source>
        <dbReference type="ARBA" id="ARBA00022692"/>
    </source>
</evidence>
<dbReference type="Proteomes" id="UP000234289">
    <property type="component" value="Unassembled WGS sequence"/>
</dbReference>
<feature type="transmembrane region" description="Helical" evidence="7">
    <location>
        <begin position="317"/>
        <end position="336"/>
    </location>
</feature>
<evidence type="ECO:0000313" key="8">
    <source>
        <dbReference type="EMBL" id="SMX89474.1"/>
    </source>
</evidence>
<dbReference type="GO" id="GO:0005886">
    <property type="term" value="C:plasma membrane"/>
    <property type="evidence" value="ECO:0007669"/>
    <property type="project" value="UniProtKB-SubCell"/>
</dbReference>
<sequence>MSAVLPRAFRWFWAGETVSGFGTWITFLALQVIVVDHLHAGTVGLGWMNAARWLPYLLFGLVLGALIDRVRRRPVMIASDLFRALLLCAIPALWAFGVLSLGPLLLIVALLGTATLVNDSASQAFVPRLVPRGGLQAAHARIDGTDAVAQTAGPALGGGLLAVIAAPIAVLVNVVTYLFSALVVSRIRVEEPRLPDKENVGKPNLRKEIAAGLKWVYSTPSLRDLAIWTHVWFTAQAILAAVSADYFLRVIGIDAFWFGIVMAGGGLGGIVGALLSPRLGEWHGSGRVVILAHLCSAAGALILFAATPLAGRLHGDIGSVVVLFAGVGLHGFAIGLSNSHEMAYRQSITPDAFQARTNTTMRAMNRAVIVVVSPLAGMLAAVTNTQLLLVSAAIIFALSAIGLWFSPFRTARSGT</sequence>
<dbReference type="InterPro" id="IPR010290">
    <property type="entry name" value="TM_effector"/>
</dbReference>
<keyword evidence="2" id="KW-0813">Transport</keyword>
<feature type="transmembrane region" description="Helical" evidence="7">
    <location>
        <begin position="256"/>
        <end position="276"/>
    </location>
</feature>
<keyword evidence="5 7" id="KW-1133">Transmembrane helix</keyword>
<evidence type="ECO:0000256" key="6">
    <source>
        <dbReference type="ARBA" id="ARBA00023136"/>
    </source>
</evidence>